<evidence type="ECO:0000313" key="2">
    <source>
        <dbReference type="Proteomes" id="UP000790709"/>
    </source>
</evidence>
<evidence type="ECO:0000313" key="1">
    <source>
        <dbReference type="EMBL" id="KAH7928324.1"/>
    </source>
</evidence>
<comment type="caution">
    <text evidence="1">The sequence shown here is derived from an EMBL/GenBank/DDBJ whole genome shotgun (WGS) entry which is preliminary data.</text>
</comment>
<accession>A0ACB8BSG0</accession>
<protein>
    <submittedName>
        <fullName evidence="1">Protein phosphatase methylesterase</fullName>
    </submittedName>
</protein>
<organism evidence="1 2">
    <name type="scientific">Leucogyrophana mollusca</name>
    <dbReference type="NCBI Taxonomy" id="85980"/>
    <lineage>
        <taxon>Eukaryota</taxon>
        <taxon>Fungi</taxon>
        <taxon>Dikarya</taxon>
        <taxon>Basidiomycota</taxon>
        <taxon>Agaricomycotina</taxon>
        <taxon>Agaricomycetes</taxon>
        <taxon>Agaricomycetidae</taxon>
        <taxon>Boletales</taxon>
        <taxon>Boletales incertae sedis</taxon>
        <taxon>Leucogyrophana</taxon>
    </lineage>
</organism>
<reference evidence="1" key="1">
    <citation type="journal article" date="2021" name="New Phytol.">
        <title>Evolutionary innovations through gain and loss of genes in the ectomycorrhizal Boletales.</title>
        <authorList>
            <person name="Wu G."/>
            <person name="Miyauchi S."/>
            <person name="Morin E."/>
            <person name="Kuo A."/>
            <person name="Drula E."/>
            <person name="Varga T."/>
            <person name="Kohler A."/>
            <person name="Feng B."/>
            <person name="Cao Y."/>
            <person name="Lipzen A."/>
            <person name="Daum C."/>
            <person name="Hundley H."/>
            <person name="Pangilinan J."/>
            <person name="Johnson J."/>
            <person name="Barry K."/>
            <person name="LaButti K."/>
            <person name="Ng V."/>
            <person name="Ahrendt S."/>
            <person name="Min B."/>
            <person name="Choi I.G."/>
            <person name="Park H."/>
            <person name="Plett J.M."/>
            <person name="Magnuson J."/>
            <person name="Spatafora J.W."/>
            <person name="Nagy L.G."/>
            <person name="Henrissat B."/>
            <person name="Grigoriev I.V."/>
            <person name="Yang Z.L."/>
            <person name="Xu J."/>
            <person name="Martin F.M."/>
        </authorList>
    </citation>
    <scope>NUCLEOTIDE SEQUENCE</scope>
    <source>
        <strain evidence="1">KUC20120723A-06</strain>
    </source>
</reference>
<dbReference type="Proteomes" id="UP000790709">
    <property type="component" value="Unassembled WGS sequence"/>
</dbReference>
<proteinExistence type="predicted"/>
<dbReference type="EMBL" id="MU266354">
    <property type="protein sequence ID" value="KAH7928324.1"/>
    <property type="molecule type" value="Genomic_DNA"/>
</dbReference>
<sequence>MSDLYRSAISARIAKLPQLPTTLEDEHDGEREDEIGQLPSGMGPPPLRLPNPAYAPISAKSFFTQSLSLSVPSRHLDFRAYYTPPTVPVDGTDAGTVIVFHHGAGYGALSFACVAKEIHDLEHELGVFAFDARRHGKTALMHNSDGFSDEDLSIDVLVADFFDLLQTAFPNPTTAPTFLLIGHSMGGSVVVRTCPLLQEKKYAIAGVVVLDVVEGSAIDALPHMHALLNTRPEGFDSVEEAIEWHVSTRLIHNPSSARISIPSVIVPSDSPLLNPSASKQQPRSKYPYTWRTPLRSTAPYWSSWFTSLSRLFLAARTARLLVLAGAERLDTPLMVGQMQGKFQVEVVRDVGHVLHEDDPPALAQIFVNFWRRNERLRVGVKGVNVKRVGDV</sequence>
<keyword evidence="2" id="KW-1185">Reference proteome</keyword>
<gene>
    <name evidence="1" type="ORF">BV22DRAFT_1103086</name>
</gene>
<name>A0ACB8BSG0_9AGAM</name>